<keyword evidence="3" id="KW-1185">Reference proteome</keyword>
<organism evidence="2 3">
    <name type="scientific">Pholiota conissans</name>
    <dbReference type="NCBI Taxonomy" id="109636"/>
    <lineage>
        <taxon>Eukaryota</taxon>
        <taxon>Fungi</taxon>
        <taxon>Dikarya</taxon>
        <taxon>Basidiomycota</taxon>
        <taxon>Agaricomycotina</taxon>
        <taxon>Agaricomycetes</taxon>
        <taxon>Agaricomycetidae</taxon>
        <taxon>Agaricales</taxon>
        <taxon>Agaricineae</taxon>
        <taxon>Strophariaceae</taxon>
        <taxon>Pholiota</taxon>
    </lineage>
</organism>
<dbReference type="AlphaFoldDB" id="A0A9P6CSP2"/>
<dbReference type="Proteomes" id="UP000807469">
    <property type="component" value="Unassembled WGS sequence"/>
</dbReference>
<protein>
    <submittedName>
        <fullName evidence="2">Uncharacterized protein</fullName>
    </submittedName>
</protein>
<comment type="caution">
    <text evidence="2">The sequence shown here is derived from an EMBL/GenBank/DDBJ whole genome shotgun (WGS) entry which is preliminary data.</text>
</comment>
<evidence type="ECO:0000313" key="3">
    <source>
        <dbReference type="Proteomes" id="UP000807469"/>
    </source>
</evidence>
<dbReference type="EMBL" id="MU155722">
    <property type="protein sequence ID" value="KAF9471264.1"/>
    <property type="molecule type" value="Genomic_DNA"/>
</dbReference>
<gene>
    <name evidence="2" type="ORF">BDN70DRAFT_586800</name>
</gene>
<name>A0A9P6CSP2_9AGAR</name>
<sequence length="153" mass="16523">MLPKVQTHTLNARPLPSAPLPRRRPRRLGHICTSYRAIGQSTLLEFGAPNAMTLGDSAIYFTNGSTNDGDCSTSTSRVLLRVLSSISIGYGYMYSTAKYVTYITTRKYTAYDALPALSSRSSLSILGVLSCSRKSSAAERNSGDAIVNDCSEV</sequence>
<accession>A0A9P6CSP2</accession>
<reference evidence="2" key="1">
    <citation type="submission" date="2020-11" db="EMBL/GenBank/DDBJ databases">
        <authorList>
            <consortium name="DOE Joint Genome Institute"/>
            <person name="Ahrendt S."/>
            <person name="Riley R."/>
            <person name="Andreopoulos W."/>
            <person name="Labutti K."/>
            <person name="Pangilinan J."/>
            <person name="Ruiz-Duenas F.J."/>
            <person name="Barrasa J.M."/>
            <person name="Sanchez-Garcia M."/>
            <person name="Camarero S."/>
            <person name="Miyauchi S."/>
            <person name="Serrano A."/>
            <person name="Linde D."/>
            <person name="Babiker R."/>
            <person name="Drula E."/>
            <person name="Ayuso-Fernandez I."/>
            <person name="Pacheco R."/>
            <person name="Padilla G."/>
            <person name="Ferreira P."/>
            <person name="Barriuso J."/>
            <person name="Kellner H."/>
            <person name="Castanera R."/>
            <person name="Alfaro M."/>
            <person name="Ramirez L."/>
            <person name="Pisabarro A.G."/>
            <person name="Kuo A."/>
            <person name="Tritt A."/>
            <person name="Lipzen A."/>
            <person name="He G."/>
            <person name="Yan M."/>
            <person name="Ng V."/>
            <person name="Cullen D."/>
            <person name="Martin F."/>
            <person name="Rosso M.-N."/>
            <person name="Henrissat B."/>
            <person name="Hibbett D."/>
            <person name="Martinez A.T."/>
            <person name="Grigoriev I.V."/>
        </authorList>
    </citation>
    <scope>NUCLEOTIDE SEQUENCE</scope>
    <source>
        <strain evidence="2">CIRM-BRFM 674</strain>
    </source>
</reference>
<feature type="region of interest" description="Disordered" evidence="1">
    <location>
        <begin position="1"/>
        <end position="25"/>
    </location>
</feature>
<proteinExistence type="predicted"/>
<feature type="compositionally biased region" description="Polar residues" evidence="1">
    <location>
        <begin position="1"/>
        <end position="10"/>
    </location>
</feature>
<evidence type="ECO:0000313" key="2">
    <source>
        <dbReference type="EMBL" id="KAF9471264.1"/>
    </source>
</evidence>
<evidence type="ECO:0000256" key="1">
    <source>
        <dbReference type="SAM" id="MobiDB-lite"/>
    </source>
</evidence>